<evidence type="ECO:0000256" key="1">
    <source>
        <dbReference type="ARBA" id="ARBA00004141"/>
    </source>
</evidence>
<organism evidence="13 14">
    <name type="scientific">Penaeus vannamei</name>
    <name type="common">Whiteleg shrimp</name>
    <name type="synonym">Litopenaeus vannamei</name>
    <dbReference type="NCBI Taxonomy" id="6689"/>
    <lineage>
        <taxon>Eukaryota</taxon>
        <taxon>Metazoa</taxon>
        <taxon>Ecdysozoa</taxon>
        <taxon>Arthropoda</taxon>
        <taxon>Crustacea</taxon>
        <taxon>Multicrustacea</taxon>
        <taxon>Malacostraca</taxon>
        <taxon>Eumalacostraca</taxon>
        <taxon>Eucarida</taxon>
        <taxon>Decapoda</taxon>
        <taxon>Dendrobranchiata</taxon>
        <taxon>Penaeoidea</taxon>
        <taxon>Penaeidae</taxon>
        <taxon>Penaeus</taxon>
    </lineage>
</organism>
<keyword evidence="14" id="KW-1185">Reference proteome</keyword>
<dbReference type="SUPFAM" id="SSF53850">
    <property type="entry name" value="Periplasmic binding protein-like II"/>
    <property type="match status" value="1"/>
</dbReference>
<keyword evidence="4 11" id="KW-1133">Transmembrane helix</keyword>
<reference evidence="13 14" key="2">
    <citation type="submission" date="2019-01" db="EMBL/GenBank/DDBJ databases">
        <title>The decoding of complex shrimp genome reveals the adaptation for benthos swimmer, frequently molting mechanism and breeding impact on genome.</title>
        <authorList>
            <person name="Sun Y."/>
            <person name="Gao Y."/>
            <person name="Yu Y."/>
        </authorList>
    </citation>
    <scope>NUCLEOTIDE SEQUENCE [LARGE SCALE GENOMIC DNA]</scope>
    <source>
        <tissue evidence="13">Muscle</tissue>
    </source>
</reference>
<proteinExistence type="predicted"/>
<sequence length="163" mass="18114">YKPLSIITRQANGTVHVGGVMGKIFDMFKEITNFTYTCHEVRDGQWDAVTQGEWSGLVGEVARGEADNAIASLTISQQRSTVVDFLVSVAVSGYRIPLKRPSNSDYMWTVYTKQFEGDAWLVTAALTVVLAVLVFLVLRLSRREEELSPSWSAFTVLGIMFGQ</sequence>
<reference evidence="13 14" key="1">
    <citation type="submission" date="2018-04" db="EMBL/GenBank/DDBJ databases">
        <authorList>
            <person name="Zhang X."/>
            <person name="Yuan J."/>
            <person name="Li F."/>
            <person name="Xiang J."/>
        </authorList>
    </citation>
    <scope>NUCLEOTIDE SEQUENCE [LARGE SCALE GENOMIC DNA]</scope>
    <source>
        <tissue evidence="13">Muscle</tissue>
    </source>
</reference>
<gene>
    <name evidence="13" type="ORF">C7M84_001818</name>
</gene>
<evidence type="ECO:0000256" key="2">
    <source>
        <dbReference type="ARBA" id="ARBA00022448"/>
    </source>
</evidence>
<keyword evidence="6 11" id="KW-0472">Membrane</keyword>
<keyword evidence="9" id="KW-1071">Ligand-gated ion channel</keyword>
<evidence type="ECO:0000256" key="7">
    <source>
        <dbReference type="ARBA" id="ARBA00023170"/>
    </source>
</evidence>
<feature type="non-terminal residue" evidence="13">
    <location>
        <position position="1"/>
    </location>
</feature>
<keyword evidence="8" id="KW-0325">Glycoprotein</keyword>
<dbReference type="InterPro" id="IPR019594">
    <property type="entry name" value="Glu/Gly-bd"/>
</dbReference>
<feature type="transmembrane region" description="Helical" evidence="11">
    <location>
        <begin position="118"/>
        <end position="138"/>
    </location>
</feature>
<dbReference type="Proteomes" id="UP000283509">
    <property type="component" value="Unassembled WGS sequence"/>
</dbReference>
<keyword evidence="10" id="KW-0407">Ion channel</keyword>
<dbReference type="STRING" id="6689.A0A3R7N7P4"/>
<keyword evidence="5" id="KW-0406">Ion transport</keyword>
<dbReference type="EMBL" id="QCYY01001241">
    <property type="protein sequence ID" value="ROT79443.1"/>
    <property type="molecule type" value="Genomic_DNA"/>
</dbReference>
<accession>A0A3R7N7P4</accession>
<dbReference type="GO" id="GO:0015276">
    <property type="term" value="F:ligand-gated monoatomic ion channel activity"/>
    <property type="evidence" value="ECO:0007669"/>
    <property type="project" value="InterPro"/>
</dbReference>
<evidence type="ECO:0000256" key="6">
    <source>
        <dbReference type="ARBA" id="ARBA00023136"/>
    </source>
</evidence>
<dbReference type="PANTHER" id="PTHR18966">
    <property type="entry name" value="IONOTROPIC GLUTAMATE RECEPTOR"/>
    <property type="match status" value="1"/>
</dbReference>
<dbReference type="InterPro" id="IPR015683">
    <property type="entry name" value="Ionotropic_Glu_rcpt"/>
</dbReference>
<dbReference type="SMART" id="SM00918">
    <property type="entry name" value="Lig_chan-Glu_bd"/>
    <property type="match status" value="1"/>
</dbReference>
<evidence type="ECO:0000259" key="12">
    <source>
        <dbReference type="SMART" id="SM00918"/>
    </source>
</evidence>
<dbReference type="OrthoDB" id="6382689at2759"/>
<feature type="non-terminal residue" evidence="13">
    <location>
        <position position="163"/>
    </location>
</feature>
<name>A0A3R7N7P4_PENVA</name>
<feature type="domain" description="Ionotropic glutamate receptor L-glutamate and glycine-binding" evidence="12">
    <location>
        <begin position="3"/>
        <end position="63"/>
    </location>
</feature>
<dbReference type="AlphaFoldDB" id="A0A3R7N7P4"/>
<dbReference type="Pfam" id="PF10613">
    <property type="entry name" value="Lig_chan-Glu_bd"/>
    <property type="match status" value="1"/>
</dbReference>
<dbReference type="Gene3D" id="3.40.190.10">
    <property type="entry name" value="Periplasmic binding protein-like II"/>
    <property type="match status" value="1"/>
</dbReference>
<evidence type="ECO:0000313" key="13">
    <source>
        <dbReference type="EMBL" id="ROT79443.1"/>
    </source>
</evidence>
<comment type="subcellular location">
    <subcellularLocation>
        <location evidence="1">Membrane</location>
        <topology evidence="1">Multi-pass membrane protein</topology>
    </subcellularLocation>
</comment>
<evidence type="ECO:0000256" key="8">
    <source>
        <dbReference type="ARBA" id="ARBA00023180"/>
    </source>
</evidence>
<comment type="caution">
    <text evidence="13">The sequence shown here is derived from an EMBL/GenBank/DDBJ whole genome shotgun (WGS) entry which is preliminary data.</text>
</comment>
<evidence type="ECO:0000313" key="14">
    <source>
        <dbReference type="Proteomes" id="UP000283509"/>
    </source>
</evidence>
<evidence type="ECO:0000256" key="9">
    <source>
        <dbReference type="ARBA" id="ARBA00023286"/>
    </source>
</evidence>
<keyword evidence="3 11" id="KW-0812">Transmembrane</keyword>
<keyword evidence="7 13" id="KW-0675">Receptor</keyword>
<protein>
    <submittedName>
        <fullName evidence="13">Ionotropic glutamate receptor GLR-3</fullName>
    </submittedName>
</protein>
<evidence type="ECO:0000256" key="10">
    <source>
        <dbReference type="ARBA" id="ARBA00023303"/>
    </source>
</evidence>
<dbReference type="GO" id="GO:0016020">
    <property type="term" value="C:membrane"/>
    <property type="evidence" value="ECO:0007669"/>
    <property type="project" value="UniProtKB-SubCell"/>
</dbReference>
<keyword evidence="2" id="KW-0813">Transport</keyword>
<evidence type="ECO:0000256" key="5">
    <source>
        <dbReference type="ARBA" id="ARBA00023065"/>
    </source>
</evidence>
<evidence type="ECO:0000256" key="3">
    <source>
        <dbReference type="ARBA" id="ARBA00022692"/>
    </source>
</evidence>
<evidence type="ECO:0000256" key="4">
    <source>
        <dbReference type="ARBA" id="ARBA00022989"/>
    </source>
</evidence>
<evidence type="ECO:0000256" key="11">
    <source>
        <dbReference type="SAM" id="Phobius"/>
    </source>
</evidence>